<keyword evidence="2" id="KW-1185">Reference proteome</keyword>
<evidence type="ECO:0008006" key="3">
    <source>
        <dbReference type="Google" id="ProtNLM"/>
    </source>
</evidence>
<organism evidence="1 2">
    <name type="scientific">Riccia sorocarpa</name>
    <dbReference type="NCBI Taxonomy" id="122646"/>
    <lineage>
        <taxon>Eukaryota</taxon>
        <taxon>Viridiplantae</taxon>
        <taxon>Streptophyta</taxon>
        <taxon>Embryophyta</taxon>
        <taxon>Marchantiophyta</taxon>
        <taxon>Marchantiopsida</taxon>
        <taxon>Marchantiidae</taxon>
        <taxon>Marchantiales</taxon>
        <taxon>Ricciaceae</taxon>
        <taxon>Riccia</taxon>
    </lineage>
</organism>
<dbReference type="AlphaFoldDB" id="A0ABD3GFT4"/>
<evidence type="ECO:0000313" key="1">
    <source>
        <dbReference type="EMBL" id="KAL3677783.1"/>
    </source>
</evidence>
<evidence type="ECO:0000313" key="2">
    <source>
        <dbReference type="Proteomes" id="UP001633002"/>
    </source>
</evidence>
<accession>A0ABD3GFT4</accession>
<proteinExistence type="predicted"/>
<dbReference type="EMBL" id="JBJQOH010000007">
    <property type="protein sequence ID" value="KAL3677783.1"/>
    <property type="molecule type" value="Genomic_DNA"/>
</dbReference>
<reference evidence="1 2" key="1">
    <citation type="submission" date="2024-09" db="EMBL/GenBank/DDBJ databases">
        <title>Chromosome-scale assembly of Riccia sorocarpa.</title>
        <authorList>
            <person name="Paukszto L."/>
        </authorList>
    </citation>
    <scope>NUCLEOTIDE SEQUENCE [LARGE SCALE GENOMIC DNA]</scope>
    <source>
        <strain evidence="1">LP-2024</strain>
        <tissue evidence="1">Aerial parts of the thallus</tissue>
    </source>
</reference>
<dbReference type="Proteomes" id="UP001633002">
    <property type="component" value="Unassembled WGS sequence"/>
</dbReference>
<comment type="caution">
    <text evidence="1">The sequence shown here is derived from an EMBL/GenBank/DDBJ whole genome shotgun (WGS) entry which is preliminary data.</text>
</comment>
<protein>
    <recommendedName>
        <fullName evidence="3">Maturase K</fullName>
    </recommendedName>
</protein>
<gene>
    <name evidence="1" type="ORF">R1sor_020739</name>
</gene>
<sequence>MFSSISFIREGTRDVKDLFDLFRQFESTSNPVSTWRESLSSQKHPTTVRQLSGEEPVLLHLRLSKDARHERSLFSFSSQRRTVPTSAEIRLSFLPERFTKVCLSTRVGVSNGHPGIVPASFIGSPVLFLTGAPDNFHENNSTLSKLVHRRKSRMIIKLVSLLCWVALTSVATGGSLKRGLVNSISVQRRLTWWYLAQVFHSSEARALRDWLHDVEFPSQLLEAYMSCTGKHDLATDKRRRGIDDEVVGLIGASLLPF</sequence>
<name>A0ABD3GFT4_9MARC</name>